<protein>
    <submittedName>
        <fullName evidence="2">Uncharacterized protein</fullName>
    </submittedName>
</protein>
<dbReference type="AlphaFoldDB" id="A0ABC8VYI4"/>
<dbReference type="Proteomes" id="UP001497457">
    <property type="component" value="Chromosome 11b"/>
</dbReference>
<evidence type="ECO:0000256" key="1">
    <source>
        <dbReference type="SAM" id="Phobius"/>
    </source>
</evidence>
<gene>
    <name evidence="2" type="ORF">URODEC1_LOCUS8160</name>
</gene>
<name>A0ABC8VYI4_9POAL</name>
<evidence type="ECO:0000313" key="3">
    <source>
        <dbReference type="Proteomes" id="UP001497457"/>
    </source>
</evidence>
<sequence length="135" mass="14638">MAYSSLVGNDSLSFFSMMSCYKRADLLSFRIVRQVRGVVVSVKERCSGMKIIPLCIVMVLLALGSLFHVSSTEPGRVGLRMLRGIKATSTSGATAQTVNIDKIEFANAGSMGFVLKDYPSSSANNRHSSHPGNFR</sequence>
<proteinExistence type="predicted"/>
<accession>A0ABC8VYI4</accession>
<keyword evidence="3" id="KW-1185">Reference proteome</keyword>
<keyword evidence="1" id="KW-0812">Transmembrane</keyword>
<reference evidence="2" key="1">
    <citation type="submission" date="2024-10" db="EMBL/GenBank/DDBJ databases">
        <authorList>
            <person name="Ryan C."/>
        </authorList>
    </citation>
    <scope>NUCLEOTIDE SEQUENCE [LARGE SCALE GENOMIC DNA]</scope>
</reference>
<feature type="transmembrane region" description="Helical" evidence="1">
    <location>
        <begin position="51"/>
        <end position="71"/>
    </location>
</feature>
<keyword evidence="1" id="KW-0472">Membrane</keyword>
<evidence type="ECO:0000313" key="2">
    <source>
        <dbReference type="EMBL" id="CAL4899336.1"/>
    </source>
</evidence>
<keyword evidence="1" id="KW-1133">Transmembrane helix</keyword>
<organism evidence="2 3">
    <name type="scientific">Urochloa decumbens</name>
    <dbReference type="NCBI Taxonomy" id="240449"/>
    <lineage>
        <taxon>Eukaryota</taxon>
        <taxon>Viridiplantae</taxon>
        <taxon>Streptophyta</taxon>
        <taxon>Embryophyta</taxon>
        <taxon>Tracheophyta</taxon>
        <taxon>Spermatophyta</taxon>
        <taxon>Magnoliopsida</taxon>
        <taxon>Liliopsida</taxon>
        <taxon>Poales</taxon>
        <taxon>Poaceae</taxon>
        <taxon>PACMAD clade</taxon>
        <taxon>Panicoideae</taxon>
        <taxon>Panicodae</taxon>
        <taxon>Paniceae</taxon>
        <taxon>Melinidinae</taxon>
        <taxon>Urochloa</taxon>
    </lineage>
</organism>
<dbReference type="EMBL" id="OZ075121">
    <property type="protein sequence ID" value="CAL4899336.1"/>
    <property type="molecule type" value="Genomic_DNA"/>
</dbReference>